<comment type="similarity">
    <text evidence="1">Belongs to the HIBADH-related family.</text>
</comment>
<dbReference type="InterPro" id="IPR013328">
    <property type="entry name" value="6PGD_dom2"/>
</dbReference>
<dbReference type="EC" id="1.1.1.60" evidence="7"/>
<dbReference type="InterPro" id="IPR006115">
    <property type="entry name" value="6PGDH_NADP-bd"/>
</dbReference>
<protein>
    <submittedName>
        <fullName evidence="7">2-hydroxy-3-oxopropionate reductase</fullName>
        <ecNumber evidence="7">1.1.1.60</ecNumber>
    </submittedName>
</protein>
<sequence length="287" mass="29528">MTDVGYIGLGNMGASMVRRLLEQGHSVTVWNRSGRPVDELSKLGAVRAGSVAEAFAAGPVFSMLADDAAVDAVFDDATLAAAGAGAVHVNMATISVDAAKRQAERHKAAGVSYVASPVMGRPEMAAAGKLNLLVAGDDATITSLSPILDDLGGRVWRLGDTPERANLTKIAMNYLVIHALVAMSESIALAEKHGLAGKDLVELFSQTVLPGPVYTGYGTAIAGKKYVPAGFATVLGLKDLGLAAGAAAAVSLNLPTIDAIKDIFTAAIKDGYGEQDWAAIAETVRNP</sequence>
<keyword evidence="2 7" id="KW-0560">Oxidoreductase</keyword>
<dbReference type="PROSITE" id="PS00895">
    <property type="entry name" value="3_HYDROXYISOBUT_DH"/>
    <property type="match status" value="1"/>
</dbReference>
<evidence type="ECO:0000313" key="8">
    <source>
        <dbReference type="Proteomes" id="UP000036513"/>
    </source>
</evidence>
<comment type="caution">
    <text evidence="7">The sequence shown here is derived from an EMBL/GenBank/DDBJ whole genome shotgun (WGS) entry which is preliminary data.</text>
</comment>
<reference evidence="7 8" key="1">
    <citation type="journal article" date="2015" name="Genome Biol. Evol.">
        <title>Characterization of Three Mycobacterium spp. with Potential Use in Bioremediation by Genome Sequencing and Comparative Genomics.</title>
        <authorList>
            <person name="Das S."/>
            <person name="Pettersson B.M."/>
            <person name="Behra P.R."/>
            <person name="Ramesh M."/>
            <person name="Dasgupta S."/>
            <person name="Bhattacharya A."/>
            <person name="Kirsebom L.A."/>
        </authorList>
    </citation>
    <scope>NUCLEOTIDE SEQUENCE [LARGE SCALE GENOMIC DNA]</scope>
    <source>
        <strain evidence="7 8">DSM 43826</strain>
    </source>
</reference>
<organism evidence="7 8">
    <name type="scientific">Mycolicibacterium chlorophenolicum</name>
    <dbReference type="NCBI Taxonomy" id="37916"/>
    <lineage>
        <taxon>Bacteria</taxon>
        <taxon>Bacillati</taxon>
        <taxon>Actinomycetota</taxon>
        <taxon>Actinomycetes</taxon>
        <taxon>Mycobacteriales</taxon>
        <taxon>Mycobacteriaceae</taxon>
        <taxon>Mycolicibacterium</taxon>
    </lineage>
</organism>
<dbReference type="GO" id="GO:0008679">
    <property type="term" value="F:2-hydroxy-3-oxopropionate reductase activity"/>
    <property type="evidence" value="ECO:0007669"/>
    <property type="project" value="UniProtKB-EC"/>
</dbReference>
<dbReference type="Gene3D" id="1.10.1040.10">
    <property type="entry name" value="N-(1-d-carboxylethyl)-l-norvaline Dehydrogenase, domain 2"/>
    <property type="match status" value="1"/>
</dbReference>
<dbReference type="SMR" id="A0A0J6VB77"/>
<feature type="active site" evidence="4">
    <location>
        <position position="169"/>
    </location>
</feature>
<dbReference type="PANTHER" id="PTHR43580:SF2">
    <property type="entry name" value="CYTOKINE-LIKE NUCLEAR FACTOR N-PAC"/>
    <property type="match status" value="1"/>
</dbReference>
<dbReference type="Proteomes" id="UP000036513">
    <property type="component" value="Unassembled WGS sequence"/>
</dbReference>
<gene>
    <name evidence="7" type="primary">glxR</name>
    <name evidence="7" type="ORF">MCHLDSM_07336</name>
</gene>
<name>A0A0J6VB77_9MYCO</name>
<dbReference type="GO" id="GO:0016054">
    <property type="term" value="P:organic acid catabolic process"/>
    <property type="evidence" value="ECO:0007669"/>
    <property type="project" value="UniProtKB-ARBA"/>
</dbReference>
<proteinExistence type="inferred from homology"/>
<dbReference type="SUPFAM" id="SSF51735">
    <property type="entry name" value="NAD(P)-binding Rossmann-fold domains"/>
    <property type="match status" value="1"/>
</dbReference>
<dbReference type="InterPro" id="IPR008927">
    <property type="entry name" value="6-PGluconate_DH-like_C_sf"/>
</dbReference>
<dbReference type="AlphaFoldDB" id="A0A0J6VB77"/>
<evidence type="ECO:0000256" key="1">
    <source>
        <dbReference type="ARBA" id="ARBA00009080"/>
    </source>
</evidence>
<feature type="domain" description="3-hydroxyisobutyrate dehydrogenase-like NAD-binding" evidence="6">
    <location>
        <begin position="166"/>
        <end position="282"/>
    </location>
</feature>
<evidence type="ECO:0000256" key="4">
    <source>
        <dbReference type="PIRSR" id="PIRSR000103-1"/>
    </source>
</evidence>
<dbReference type="SUPFAM" id="SSF48179">
    <property type="entry name" value="6-phosphogluconate dehydrogenase C-terminal domain-like"/>
    <property type="match status" value="1"/>
</dbReference>
<dbReference type="InterPro" id="IPR015815">
    <property type="entry name" value="HIBADH-related"/>
</dbReference>
<dbReference type="Pfam" id="PF03446">
    <property type="entry name" value="NAD_binding_2"/>
    <property type="match status" value="1"/>
</dbReference>
<dbReference type="GO" id="GO:0050661">
    <property type="term" value="F:NADP binding"/>
    <property type="evidence" value="ECO:0007669"/>
    <property type="project" value="InterPro"/>
</dbReference>
<dbReference type="InterPro" id="IPR029154">
    <property type="entry name" value="HIBADH-like_NADP-bd"/>
</dbReference>
<evidence type="ECO:0000313" key="7">
    <source>
        <dbReference type="EMBL" id="KMO66992.1"/>
    </source>
</evidence>
<dbReference type="PANTHER" id="PTHR43580">
    <property type="entry name" value="OXIDOREDUCTASE GLYR1-RELATED"/>
    <property type="match status" value="1"/>
</dbReference>
<evidence type="ECO:0000259" key="6">
    <source>
        <dbReference type="Pfam" id="PF14833"/>
    </source>
</evidence>
<dbReference type="InterPro" id="IPR036291">
    <property type="entry name" value="NAD(P)-bd_dom_sf"/>
</dbReference>
<keyword evidence="8" id="KW-1185">Reference proteome</keyword>
<dbReference type="PIRSF" id="PIRSF000103">
    <property type="entry name" value="HIBADH"/>
    <property type="match status" value="1"/>
</dbReference>
<dbReference type="InterPro" id="IPR051265">
    <property type="entry name" value="HIBADH-related_NP60_sf"/>
</dbReference>
<accession>A0A0J6VB77</accession>
<dbReference type="InterPro" id="IPR002204">
    <property type="entry name" value="3-OH-isobutyrate_DH-rel_CS"/>
</dbReference>
<dbReference type="PATRIC" id="fig|37916.4.peg.7368"/>
<dbReference type="EMBL" id="JYNL01000071">
    <property type="protein sequence ID" value="KMO66992.1"/>
    <property type="molecule type" value="Genomic_DNA"/>
</dbReference>
<dbReference type="GO" id="GO:0051287">
    <property type="term" value="F:NAD binding"/>
    <property type="evidence" value="ECO:0007669"/>
    <property type="project" value="InterPro"/>
</dbReference>
<evidence type="ECO:0000256" key="2">
    <source>
        <dbReference type="ARBA" id="ARBA00023002"/>
    </source>
</evidence>
<feature type="domain" description="6-phosphogluconate dehydrogenase NADP-binding" evidence="5">
    <location>
        <begin position="3"/>
        <end position="156"/>
    </location>
</feature>
<dbReference type="Gene3D" id="3.40.50.720">
    <property type="entry name" value="NAD(P)-binding Rossmann-like Domain"/>
    <property type="match status" value="1"/>
</dbReference>
<evidence type="ECO:0000259" key="5">
    <source>
        <dbReference type="Pfam" id="PF03446"/>
    </source>
</evidence>
<evidence type="ECO:0000256" key="3">
    <source>
        <dbReference type="ARBA" id="ARBA00023027"/>
    </source>
</evidence>
<dbReference type="Pfam" id="PF14833">
    <property type="entry name" value="NAD_binding_11"/>
    <property type="match status" value="1"/>
</dbReference>
<keyword evidence="3" id="KW-0520">NAD</keyword>
<dbReference type="RefSeq" id="WP_048474273.1">
    <property type="nucleotide sequence ID" value="NZ_JYNL01000071.1"/>
</dbReference>
<dbReference type="STRING" id="37916.MCHLDSM_07336"/>